<dbReference type="OrthoDB" id="9795496at2"/>
<gene>
    <name evidence="7" type="ORF">C8N44_103137</name>
</gene>
<reference evidence="7 8" key="1">
    <citation type="submission" date="2018-04" db="EMBL/GenBank/DDBJ databases">
        <title>Genomic Encyclopedia of Archaeal and Bacterial Type Strains, Phase II (KMG-II): from individual species to whole genera.</title>
        <authorList>
            <person name="Goeker M."/>
        </authorList>
    </citation>
    <scope>NUCLEOTIDE SEQUENCE [LARGE SCALE GENOMIC DNA]</scope>
    <source>
        <strain evidence="7 8">DSM 29329</strain>
    </source>
</reference>
<keyword evidence="3 6" id="KW-0812">Transmembrane</keyword>
<evidence type="ECO:0000256" key="2">
    <source>
        <dbReference type="ARBA" id="ARBA00007524"/>
    </source>
</evidence>
<evidence type="ECO:0000256" key="6">
    <source>
        <dbReference type="SAM" id="Phobius"/>
    </source>
</evidence>
<feature type="transmembrane region" description="Helical" evidence="6">
    <location>
        <begin position="122"/>
        <end position="140"/>
    </location>
</feature>
<comment type="similarity">
    <text evidence="2">Belongs to the TspO/BZRP family.</text>
</comment>
<dbReference type="AlphaFoldDB" id="A0A2T6B5U1"/>
<dbReference type="FunFam" id="1.20.1260.100:FF:000001">
    <property type="entry name" value="translocator protein 2"/>
    <property type="match status" value="1"/>
</dbReference>
<dbReference type="NCBIfam" id="NF047825">
    <property type="entry name" value="T-richsensTspOAlph"/>
    <property type="match status" value="1"/>
</dbReference>
<dbReference type="Pfam" id="PF03073">
    <property type="entry name" value="TspO_MBR"/>
    <property type="match status" value="1"/>
</dbReference>
<dbReference type="EMBL" id="QBKN01000003">
    <property type="protein sequence ID" value="PTX51393.1"/>
    <property type="molecule type" value="Genomic_DNA"/>
</dbReference>
<evidence type="ECO:0000256" key="1">
    <source>
        <dbReference type="ARBA" id="ARBA00004141"/>
    </source>
</evidence>
<protein>
    <submittedName>
        <fullName evidence="7">TspO/MBR related protein</fullName>
    </submittedName>
</protein>
<keyword evidence="4 6" id="KW-1133">Transmembrane helix</keyword>
<accession>A0A2T6B5U1</accession>
<dbReference type="InterPro" id="IPR038330">
    <property type="entry name" value="TspO/MBR-related_sf"/>
</dbReference>
<sequence>MFLLLFVIFLAACLAAGSTGALFSPGTWYEGLNKPRWTPPNRAFPVAWGTIYLCISAAGAIVAQHDGNGIAMALWALQIALNGLWTPVFFGLKRITAGLMIILALWLTLIASIIAMWQVAPAAGLLFLPYILWISVATALNTEIRRLNPSRGSSEA</sequence>
<dbReference type="Gene3D" id="1.20.1260.100">
    <property type="entry name" value="TspO/MBR protein"/>
    <property type="match status" value="1"/>
</dbReference>
<comment type="caution">
    <text evidence="7">The sequence shown here is derived from an EMBL/GenBank/DDBJ whole genome shotgun (WGS) entry which is preliminary data.</text>
</comment>
<dbReference type="PIRSF" id="PIRSF005859">
    <property type="entry name" value="PBR"/>
    <property type="match status" value="1"/>
</dbReference>
<evidence type="ECO:0000313" key="7">
    <source>
        <dbReference type="EMBL" id="PTX51393.1"/>
    </source>
</evidence>
<dbReference type="CDD" id="cd15904">
    <property type="entry name" value="TSPO_MBR"/>
    <property type="match status" value="1"/>
</dbReference>
<feature type="transmembrane region" description="Helical" evidence="6">
    <location>
        <begin position="95"/>
        <end position="115"/>
    </location>
</feature>
<dbReference type="PANTHER" id="PTHR10057">
    <property type="entry name" value="PERIPHERAL-TYPE BENZODIAZEPINE RECEPTOR"/>
    <property type="match status" value="1"/>
</dbReference>
<dbReference type="Proteomes" id="UP000244069">
    <property type="component" value="Unassembled WGS sequence"/>
</dbReference>
<evidence type="ECO:0000313" key="8">
    <source>
        <dbReference type="Proteomes" id="UP000244069"/>
    </source>
</evidence>
<evidence type="ECO:0000256" key="3">
    <source>
        <dbReference type="ARBA" id="ARBA00022692"/>
    </source>
</evidence>
<dbReference type="RefSeq" id="WP_107974780.1">
    <property type="nucleotide sequence ID" value="NZ_BMEZ01000003.1"/>
</dbReference>
<keyword evidence="8" id="KW-1185">Reference proteome</keyword>
<keyword evidence="5 6" id="KW-0472">Membrane</keyword>
<name>A0A2T6B5U1_9RHOB</name>
<evidence type="ECO:0000256" key="5">
    <source>
        <dbReference type="ARBA" id="ARBA00023136"/>
    </source>
</evidence>
<evidence type="ECO:0000256" key="4">
    <source>
        <dbReference type="ARBA" id="ARBA00022989"/>
    </source>
</evidence>
<proteinExistence type="inferred from homology"/>
<dbReference type="GO" id="GO:0016020">
    <property type="term" value="C:membrane"/>
    <property type="evidence" value="ECO:0007669"/>
    <property type="project" value="UniProtKB-SubCell"/>
</dbReference>
<comment type="subcellular location">
    <subcellularLocation>
        <location evidence="1">Membrane</location>
        <topology evidence="1">Multi-pass membrane protein</topology>
    </subcellularLocation>
</comment>
<organism evidence="7 8">
    <name type="scientific">Allosediminivita pacifica</name>
    <dbReference type="NCBI Taxonomy" id="1267769"/>
    <lineage>
        <taxon>Bacteria</taxon>
        <taxon>Pseudomonadati</taxon>
        <taxon>Pseudomonadota</taxon>
        <taxon>Alphaproteobacteria</taxon>
        <taxon>Rhodobacterales</taxon>
        <taxon>Paracoccaceae</taxon>
        <taxon>Allosediminivita</taxon>
    </lineage>
</organism>
<feature type="transmembrane region" description="Helical" evidence="6">
    <location>
        <begin position="45"/>
        <end position="63"/>
    </location>
</feature>
<dbReference type="GO" id="GO:0033013">
    <property type="term" value="P:tetrapyrrole metabolic process"/>
    <property type="evidence" value="ECO:0007669"/>
    <property type="project" value="UniProtKB-ARBA"/>
</dbReference>
<dbReference type="PANTHER" id="PTHR10057:SF0">
    <property type="entry name" value="TRANSLOCATOR PROTEIN"/>
    <property type="match status" value="1"/>
</dbReference>
<dbReference type="InterPro" id="IPR004307">
    <property type="entry name" value="TspO_MBR"/>
</dbReference>